<organism evidence="7 8">
    <name type="scientific">Prorocentrum cordatum</name>
    <dbReference type="NCBI Taxonomy" id="2364126"/>
    <lineage>
        <taxon>Eukaryota</taxon>
        <taxon>Sar</taxon>
        <taxon>Alveolata</taxon>
        <taxon>Dinophyceae</taxon>
        <taxon>Prorocentrales</taxon>
        <taxon>Prorocentraceae</taxon>
        <taxon>Prorocentrum</taxon>
    </lineage>
</organism>
<evidence type="ECO:0000256" key="6">
    <source>
        <dbReference type="ARBA" id="ARBA00023453"/>
    </source>
</evidence>
<keyword evidence="5" id="KW-0128">Catecholamine metabolism</keyword>
<keyword evidence="2" id="KW-0489">Methyltransferase</keyword>
<evidence type="ECO:0000313" key="7">
    <source>
        <dbReference type="EMBL" id="CAK0845094.1"/>
    </source>
</evidence>
<evidence type="ECO:0000256" key="1">
    <source>
        <dbReference type="ARBA" id="ARBA00012880"/>
    </source>
</evidence>
<comment type="caution">
    <text evidence="7">The sequence shown here is derived from an EMBL/GenBank/DDBJ whole genome shotgun (WGS) entry which is preliminary data.</text>
</comment>
<evidence type="ECO:0000256" key="2">
    <source>
        <dbReference type="ARBA" id="ARBA00022603"/>
    </source>
</evidence>
<evidence type="ECO:0000313" key="8">
    <source>
        <dbReference type="Proteomes" id="UP001189429"/>
    </source>
</evidence>
<gene>
    <name evidence="7" type="ORF">PCOR1329_LOCUS38991</name>
</gene>
<keyword evidence="8" id="KW-1185">Reference proteome</keyword>
<dbReference type="PROSITE" id="PS51682">
    <property type="entry name" value="SAM_OMT_I"/>
    <property type="match status" value="1"/>
</dbReference>
<dbReference type="InterPro" id="IPR002935">
    <property type="entry name" value="SAM_O-MeTrfase"/>
</dbReference>
<comment type="similarity">
    <text evidence="6">Belongs to the class I-like SAM-binding methyltransferase superfamily. Cation-dependent O-methyltransferase family.</text>
</comment>
<proteinExistence type="inferred from homology"/>
<dbReference type="PANTHER" id="PTHR43836">
    <property type="entry name" value="CATECHOL O-METHYLTRANSFERASE 1-RELATED"/>
    <property type="match status" value="1"/>
</dbReference>
<evidence type="ECO:0000256" key="4">
    <source>
        <dbReference type="ARBA" id="ARBA00022691"/>
    </source>
</evidence>
<sequence>MARQRWQRPCASRAPVVTTAVVVAAAWRCSARGFVAGHVAAGRRAAVLFVASASAEPLWQLPLSLQDDQGAGAIAEHVLSEAPAGDIRRILEMFDSFSAQNRLGMHLGEEKGELIEAAVGRGLPLSGPAVVLETGCHAGDGSLRAALAVSAREGSTLVSTEANQKWLAAARAVVSHGAGSIPGFRFLPLQLSEDASFSHFLDMLRNSQGISRLDAIILDQDPRQYKSQVQLMIRMGMVRQGATIYIDNVVTKKPLLQDYLEMVQQSAQNTEWHTEIYQISRPYTDAVAISTYLGESSENHRGVARKVD</sequence>
<dbReference type="SUPFAM" id="SSF53335">
    <property type="entry name" value="S-adenosyl-L-methionine-dependent methyltransferases"/>
    <property type="match status" value="1"/>
</dbReference>
<accession>A0ABN9TIU3</accession>
<evidence type="ECO:0000256" key="3">
    <source>
        <dbReference type="ARBA" id="ARBA00022679"/>
    </source>
</evidence>
<dbReference type="EMBL" id="CAUYUJ010014715">
    <property type="protein sequence ID" value="CAK0845094.1"/>
    <property type="molecule type" value="Genomic_DNA"/>
</dbReference>
<dbReference type="Proteomes" id="UP001189429">
    <property type="component" value="Unassembled WGS sequence"/>
</dbReference>
<keyword evidence="4" id="KW-0949">S-adenosyl-L-methionine</keyword>
<dbReference type="PANTHER" id="PTHR43836:SF2">
    <property type="entry name" value="CATECHOL O-METHYLTRANSFERASE 1-RELATED"/>
    <property type="match status" value="1"/>
</dbReference>
<dbReference type="EC" id="2.1.1.6" evidence="1"/>
<name>A0ABN9TIU3_9DINO</name>
<dbReference type="InterPro" id="IPR029063">
    <property type="entry name" value="SAM-dependent_MTases_sf"/>
</dbReference>
<evidence type="ECO:0000256" key="5">
    <source>
        <dbReference type="ARBA" id="ARBA00022939"/>
    </source>
</evidence>
<reference evidence="7" key="1">
    <citation type="submission" date="2023-10" db="EMBL/GenBank/DDBJ databases">
        <authorList>
            <person name="Chen Y."/>
            <person name="Shah S."/>
            <person name="Dougan E. K."/>
            <person name="Thang M."/>
            <person name="Chan C."/>
        </authorList>
    </citation>
    <scope>NUCLEOTIDE SEQUENCE [LARGE SCALE GENOMIC DNA]</scope>
</reference>
<keyword evidence="3" id="KW-0808">Transferase</keyword>
<dbReference type="Gene3D" id="3.40.50.150">
    <property type="entry name" value="Vaccinia Virus protein VP39"/>
    <property type="match status" value="1"/>
</dbReference>
<protein>
    <recommendedName>
        <fullName evidence="1">catechol O-methyltransferase</fullName>
        <ecNumber evidence="1">2.1.1.6</ecNumber>
    </recommendedName>
</protein>